<evidence type="ECO:0000256" key="2">
    <source>
        <dbReference type="ARBA" id="ARBA00011903"/>
    </source>
</evidence>
<comment type="similarity">
    <text evidence="1">Belongs to the CpsD/CapB family.</text>
</comment>
<evidence type="ECO:0000256" key="5">
    <source>
        <dbReference type="ARBA" id="ARBA00022777"/>
    </source>
</evidence>
<feature type="region of interest" description="Disordered" evidence="9">
    <location>
        <begin position="16"/>
        <end position="40"/>
    </location>
</feature>
<dbReference type="CDD" id="cd05387">
    <property type="entry name" value="BY-kinase"/>
    <property type="match status" value="1"/>
</dbReference>
<dbReference type="Gene3D" id="3.40.50.300">
    <property type="entry name" value="P-loop containing nucleotide triphosphate hydrolases"/>
    <property type="match status" value="1"/>
</dbReference>
<dbReference type="Pfam" id="PF13614">
    <property type="entry name" value="AAA_31"/>
    <property type="match status" value="1"/>
</dbReference>
<evidence type="ECO:0000313" key="11">
    <source>
        <dbReference type="EMBL" id="WOO31915.1"/>
    </source>
</evidence>
<dbReference type="PANTHER" id="PTHR32309:SF13">
    <property type="entry name" value="FERRIC ENTEROBACTIN TRANSPORT PROTEIN FEPE"/>
    <property type="match status" value="1"/>
</dbReference>
<evidence type="ECO:0000256" key="3">
    <source>
        <dbReference type="ARBA" id="ARBA00022679"/>
    </source>
</evidence>
<evidence type="ECO:0000256" key="7">
    <source>
        <dbReference type="ARBA" id="ARBA00023137"/>
    </source>
</evidence>
<evidence type="ECO:0000256" key="8">
    <source>
        <dbReference type="ARBA" id="ARBA00051245"/>
    </source>
</evidence>
<evidence type="ECO:0000256" key="1">
    <source>
        <dbReference type="ARBA" id="ARBA00007316"/>
    </source>
</evidence>
<dbReference type="RefSeq" id="WP_317701384.1">
    <property type="nucleotide sequence ID" value="NZ_CP136921.1"/>
</dbReference>
<protein>
    <recommendedName>
        <fullName evidence="2">non-specific protein-tyrosine kinase</fullName>
        <ecNumber evidence="2">2.7.10.2</ecNumber>
    </recommendedName>
</protein>
<evidence type="ECO:0000313" key="12">
    <source>
        <dbReference type="Proteomes" id="UP001303211"/>
    </source>
</evidence>
<evidence type="ECO:0000256" key="4">
    <source>
        <dbReference type="ARBA" id="ARBA00022741"/>
    </source>
</evidence>
<keyword evidence="5" id="KW-0418">Kinase</keyword>
<organism evidence="11 12">
    <name type="scientific">Diaphorobacter limosus</name>
    <dbReference type="NCBI Taxonomy" id="3036128"/>
    <lineage>
        <taxon>Bacteria</taxon>
        <taxon>Pseudomonadati</taxon>
        <taxon>Pseudomonadota</taxon>
        <taxon>Betaproteobacteria</taxon>
        <taxon>Burkholderiales</taxon>
        <taxon>Comamonadaceae</taxon>
        <taxon>Diaphorobacter</taxon>
    </lineage>
</organism>
<accession>A0ABZ0J115</accession>
<proteinExistence type="inferred from homology"/>
<dbReference type="NCBIfam" id="TIGR03018">
    <property type="entry name" value="pepcterm_TyrKin"/>
    <property type="match status" value="1"/>
</dbReference>
<dbReference type="InterPro" id="IPR025669">
    <property type="entry name" value="AAA_dom"/>
</dbReference>
<dbReference type="InterPro" id="IPR050445">
    <property type="entry name" value="Bact_polysacc_biosynth/exp"/>
</dbReference>
<keyword evidence="3" id="KW-0808">Transferase</keyword>
<keyword evidence="4" id="KW-0547">Nucleotide-binding</keyword>
<sequence length="322" mass="34120">MTSSIEKAAQRLEQLRKAGAVLPGDKPRVQNPGVPDESQPLNHVPQFAAPAADGDHAAPELRAVSKTVQLDLTALSASGFVTPGSPRSVTTDQYRVIKRPLLENAMGKGASLVTNGNLIMVTSALPGEGKSFTAINLAMSLAMELDHTVMLVDADVTRPSVMSKLGLPPAAGLLDMLRGGQTKLADVLLRTNVEGLTLLPAGLPHDRATELLASDAMTDLLDEMSKRYSDRIIIFDSPPLLLTTEARVLANHMGQVVVVVRAEKTLQSEVEHALSTIEACPIKLLVLNQVRSQGLGAHGYGYGYGHGGYGRATEERMPAAAA</sequence>
<comment type="catalytic activity">
    <reaction evidence="8">
        <text>L-tyrosyl-[protein] + ATP = O-phospho-L-tyrosyl-[protein] + ADP + H(+)</text>
        <dbReference type="Rhea" id="RHEA:10596"/>
        <dbReference type="Rhea" id="RHEA-COMP:10136"/>
        <dbReference type="Rhea" id="RHEA-COMP:20101"/>
        <dbReference type="ChEBI" id="CHEBI:15378"/>
        <dbReference type="ChEBI" id="CHEBI:30616"/>
        <dbReference type="ChEBI" id="CHEBI:46858"/>
        <dbReference type="ChEBI" id="CHEBI:61978"/>
        <dbReference type="ChEBI" id="CHEBI:456216"/>
        <dbReference type="EC" id="2.7.10.2"/>
    </reaction>
</comment>
<keyword evidence="6" id="KW-0067">ATP-binding</keyword>
<name>A0ABZ0J115_9BURK</name>
<dbReference type="EC" id="2.7.10.2" evidence="2"/>
<evidence type="ECO:0000256" key="9">
    <source>
        <dbReference type="SAM" id="MobiDB-lite"/>
    </source>
</evidence>
<gene>
    <name evidence="11" type="ORF">P4826_16165</name>
</gene>
<dbReference type="Proteomes" id="UP001303211">
    <property type="component" value="Chromosome"/>
</dbReference>
<dbReference type="PANTHER" id="PTHR32309">
    <property type="entry name" value="TYROSINE-PROTEIN KINASE"/>
    <property type="match status" value="1"/>
</dbReference>
<feature type="domain" description="AAA" evidence="10">
    <location>
        <begin position="119"/>
        <end position="278"/>
    </location>
</feature>
<evidence type="ECO:0000256" key="6">
    <source>
        <dbReference type="ARBA" id="ARBA00022840"/>
    </source>
</evidence>
<dbReference type="EMBL" id="CP136921">
    <property type="protein sequence ID" value="WOO31915.1"/>
    <property type="molecule type" value="Genomic_DNA"/>
</dbReference>
<keyword evidence="12" id="KW-1185">Reference proteome</keyword>
<reference evidence="11 12" key="1">
    <citation type="submission" date="2023-03" db="EMBL/GenBank/DDBJ databases">
        <title>Diaphorobacter basophil sp. nov., isolated from a sewage-treatment plant.</title>
        <authorList>
            <person name="Yang K."/>
        </authorList>
    </citation>
    <scope>NUCLEOTIDE SEQUENCE [LARGE SCALE GENOMIC DNA]</scope>
    <source>
        <strain evidence="11 12">Y-1</strain>
    </source>
</reference>
<keyword evidence="7" id="KW-0829">Tyrosine-protein kinase</keyword>
<dbReference type="InterPro" id="IPR005702">
    <property type="entry name" value="Wzc-like_C"/>
</dbReference>
<dbReference type="SUPFAM" id="SSF52540">
    <property type="entry name" value="P-loop containing nucleoside triphosphate hydrolases"/>
    <property type="match status" value="1"/>
</dbReference>
<dbReference type="InterPro" id="IPR027417">
    <property type="entry name" value="P-loop_NTPase"/>
</dbReference>
<evidence type="ECO:0000259" key="10">
    <source>
        <dbReference type="Pfam" id="PF13614"/>
    </source>
</evidence>